<dbReference type="PANTHER" id="PTHR11927">
    <property type="entry name" value="GALACTOSIDE 2-L-FUCOSYLTRANSFERASE"/>
    <property type="match status" value="1"/>
</dbReference>
<comment type="pathway">
    <text evidence="3">Protein modification; protein glycosylation.</text>
</comment>
<keyword evidence="3" id="KW-0812">Transmembrane</keyword>
<reference evidence="4" key="1">
    <citation type="submission" date="2020-11" db="EMBL/GenBank/DDBJ databases">
        <authorList>
            <person name="Tran Van P."/>
        </authorList>
    </citation>
    <scope>NUCLEOTIDE SEQUENCE</scope>
</reference>
<gene>
    <name evidence="4" type="ORF">TDIB3V08_LOCUS2782</name>
</gene>
<dbReference type="GO" id="GO:0032580">
    <property type="term" value="C:Golgi cisterna membrane"/>
    <property type="evidence" value="ECO:0007669"/>
    <property type="project" value="UniProtKB-SubCell"/>
</dbReference>
<comment type="subcellular location">
    <subcellularLocation>
        <location evidence="3">Golgi apparatus</location>
        <location evidence="3">Golgi stack membrane</location>
        <topology evidence="3">Single-pass type II membrane protein</topology>
    </subcellularLocation>
</comment>
<dbReference type="UniPathway" id="UPA00378"/>
<accession>A0A7R8VDI1</accession>
<evidence type="ECO:0000256" key="1">
    <source>
        <dbReference type="ARBA" id="ARBA00022676"/>
    </source>
</evidence>
<keyword evidence="3" id="KW-0325">Glycoprotein</keyword>
<keyword evidence="3" id="KW-0333">Golgi apparatus</keyword>
<dbReference type="PANTHER" id="PTHR11927:SF9">
    <property type="entry name" value="L-FUCOSYLTRANSFERASE"/>
    <property type="match status" value="1"/>
</dbReference>
<protein>
    <recommendedName>
        <fullName evidence="3">L-Fucosyltransferase</fullName>
        <ecNumber evidence="3">2.4.1.-</ecNumber>
    </recommendedName>
</protein>
<keyword evidence="1 3" id="KW-0328">Glycosyltransferase</keyword>
<dbReference type="GO" id="GO:0005975">
    <property type="term" value="P:carbohydrate metabolic process"/>
    <property type="evidence" value="ECO:0007669"/>
    <property type="project" value="InterPro"/>
</dbReference>
<comment type="similarity">
    <text evidence="3">Belongs to the glycosyltransferase 11 family.</text>
</comment>
<evidence type="ECO:0000256" key="3">
    <source>
        <dbReference type="RuleBase" id="RU363129"/>
    </source>
</evidence>
<keyword evidence="3" id="KW-0735">Signal-anchor</keyword>
<dbReference type="EMBL" id="OA565164">
    <property type="protein sequence ID" value="CAD7196431.1"/>
    <property type="molecule type" value="Genomic_DNA"/>
</dbReference>
<keyword evidence="2 3" id="KW-0808">Transferase</keyword>
<dbReference type="Pfam" id="PF01531">
    <property type="entry name" value="Glyco_transf_11"/>
    <property type="match status" value="1"/>
</dbReference>
<organism evidence="4">
    <name type="scientific">Timema douglasi</name>
    <name type="common">Walking stick</name>
    <dbReference type="NCBI Taxonomy" id="61478"/>
    <lineage>
        <taxon>Eukaryota</taxon>
        <taxon>Metazoa</taxon>
        <taxon>Ecdysozoa</taxon>
        <taxon>Arthropoda</taxon>
        <taxon>Hexapoda</taxon>
        <taxon>Insecta</taxon>
        <taxon>Pterygota</taxon>
        <taxon>Neoptera</taxon>
        <taxon>Polyneoptera</taxon>
        <taxon>Phasmatodea</taxon>
        <taxon>Timematodea</taxon>
        <taxon>Timematoidea</taxon>
        <taxon>Timematidae</taxon>
        <taxon>Timema</taxon>
    </lineage>
</organism>
<dbReference type="AlphaFoldDB" id="A0A7R8VDI1"/>
<evidence type="ECO:0000256" key="2">
    <source>
        <dbReference type="ARBA" id="ARBA00022679"/>
    </source>
</evidence>
<sequence length="425" mass="48373">MDLLKYTRNANFEARHQGNYQICLAYMPPGAQASCGSVLFYFLKQGRRRWNVESTHLYALPTLPLTIRLCLHLQFCTTLSKVKPFILLTMVRLIREEQINTLLRSKEKPTCLKGVVTVIDGGRLCNKIFEYVSVWALSRSYGLVPYVPDTIHSVLKDVFTHLRIPPLSELVQSFVNCSNINVTTLDTPSIDFSHLEATARKAIESEEPFVLSKYVILHQFIGPLVGQLKEEFKFRFEYTHIAQARLGDARARLEEFYGKRETLFVAVHVRRTDYIGYLSGKGVTVIADISYYRHAVAWMSRKLISESKTSHNIAFILAGDDKVWCEMTLLPEIQKEIHSFGKQTYLGGSSVFYLGDIDTPVVDLVMLSSCNHSIIAYGTYGIWSALMANGWAVVYDITANNKPEENKLNAAMEFENILPNWIKMT</sequence>
<proteinExistence type="inferred from homology"/>
<evidence type="ECO:0000313" key="4">
    <source>
        <dbReference type="EMBL" id="CAD7196431.1"/>
    </source>
</evidence>
<dbReference type="EC" id="2.4.1.-" evidence="3"/>
<name>A0A7R8VDI1_TIMDO</name>
<dbReference type="GO" id="GO:0008107">
    <property type="term" value="F:galactoside 2-alpha-L-fucosyltransferase activity"/>
    <property type="evidence" value="ECO:0007669"/>
    <property type="project" value="InterPro"/>
</dbReference>
<dbReference type="CDD" id="cd11301">
    <property type="entry name" value="Fut1_Fut2_like"/>
    <property type="match status" value="1"/>
</dbReference>
<dbReference type="InterPro" id="IPR002516">
    <property type="entry name" value="Glyco_trans_11"/>
</dbReference>